<protein>
    <submittedName>
        <fullName evidence="1">Uncharacterized protein</fullName>
    </submittedName>
</protein>
<evidence type="ECO:0000313" key="2">
    <source>
        <dbReference type="Proteomes" id="UP001328107"/>
    </source>
</evidence>
<feature type="non-terminal residue" evidence="1">
    <location>
        <position position="1"/>
    </location>
</feature>
<keyword evidence="2" id="KW-1185">Reference proteome</keyword>
<dbReference type="EMBL" id="BTRK01000006">
    <property type="protein sequence ID" value="GMR60123.1"/>
    <property type="molecule type" value="Genomic_DNA"/>
</dbReference>
<gene>
    <name evidence="1" type="ORF">PMAYCL1PPCAC_30318</name>
</gene>
<proteinExistence type="predicted"/>
<reference evidence="2" key="1">
    <citation type="submission" date="2022-10" db="EMBL/GenBank/DDBJ databases">
        <title>Genome assembly of Pristionchus species.</title>
        <authorList>
            <person name="Yoshida K."/>
            <person name="Sommer R.J."/>
        </authorList>
    </citation>
    <scope>NUCLEOTIDE SEQUENCE [LARGE SCALE GENOMIC DNA]</scope>
    <source>
        <strain evidence="2">RS5460</strain>
    </source>
</reference>
<evidence type="ECO:0000313" key="1">
    <source>
        <dbReference type="EMBL" id="GMR60123.1"/>
    </source>
</evidence>
<name>A0AAN5DAU3_9BILA</name>
<organism evidence="1 2">
    <name type="scientific">Pristionchus mayeri</name>
    <dbReference type="NCBI Taxonomy" id="1317129"/>
    <lineage>
        <taxon>Eukaryota</taxon>
        <taxon>Metazoa</taxon>
        <taxon>Ecdysozoa</taxon>
        <taxon>Nematoda</taxon>
        <taxon>Chromadorea</taxon>
        <taxon>Rhabditida</taxon>
        <taxon>Rhabditina</taxon>
        <taxon>Diplogasteromorpha</taxon>
        <taxon>Diplogasteroidea</taxon>
        <taxon>Neodiplogasteridae</taxon>
        <taxon>Pristionchus</taxon>
    </lineage>
</organism>
<dbReference type="AlphaFoldDB" id="A0AAN5DAU3"/>
<sequence length="117" mass="12822">YYVSVKGNNKEYNVTIKSTMSKEKTLLDAFLFSWSFNSIALSFFSTDESRRTARIGAASSQSQGTTGCGSIGSETAGVIHCTLPVSIGTDIRPYLGIVLSQGYCDSRDEKEDEEWRG</sequence>
<comment type="caution">
    <text evidence="1">The sequence shown here is derived from an EMBL/GenBank/DDBJ whole genome shotgun (WGS) entry which is preliminary data.</text>
</comment>
<accession>A0AAN5DAU3</accession>
<dbReference type="Proteomes" id="UP001328107">
    <property type="component" value="Unassembled WGS sequence"/>
</dbReference>